<keyword evidence="3 6" id="KW-0812">Transmembrane</keyword>
<protein>
    <submittedName>
        <fullName evidence="8">EamA family transporter</fullName>
    </submittedName>
</protein>
<comment type="similarity">
    <text evidence="2">Belongs to the EamA transporter family.</text>
</comment>
<dbReference type="EMBL" id="DXFZ01000013">
    <property type="protein sequence ID" value="HIW95068.1"/>
    <property type="molecule type" value="Genomic_DNA"/>
</dbReference>
<dbReference type="PANTHER" id="PTHR32322:SF2">
    <property type="entry name" value="EAMA DOMAIN-CONTAINING PROTEIN"/>
    <property type="match status" value="1"/>
</dbReference>
<accession>A0A9D1UPP8</accession>
<dbReference type="InterPro" id="IPR037185">
    <property type="entry name" value="EmrE-like"/>
</dbReference>
<evidence type="ECO:0000256" key="2">
    <source>
        <dbReference type="ARBA" id="ARBA00007362"/>
    </source>
</evidence>
<evidence type="ECO:0000256" key="4">
    <source>
        <dbReference type="ARBA" id="ARBA00022989"/>
    </source>
</evidence>
<feature type="transmembrane region" description="Helical" evidence="6">
    <location>
        <begin position="57"/>
        <end position="77"/>
    </location>
</feature>
<dbReference type="Pfam" id="PF00892">
    <property type="entry name" value="EamA"/>
    <property type="match status" value="1"/>
</dbReference>
<feature type="transmembrane region" description="Helical" evidence="6">
    <location>
        <begin position="168"/>
        <end position="191"/>
    </location>
</feature>
<evidence type="ECO:0000313" key="8">
    <source>
        <dbReference type="EMBL" id="HIW95068.1"/>
    </source>
</evidence>
<dbReference type="Proteomes" id="UP000824189">
    <property type="component" value="Unassembled WGS sequence"/>
</dbReference>
<comment type="caution">
    <text evidence="8">The sequence shown here is derived from an EMBL/GenBank/DDBJ whole genome shotgun (WGS) entry which is preliminary data.</text>
</comment>
<dbReference type="AlphaFoldDB" id="A0A9D1UPP8"/>
<reference evidence="8" key="1">
    <citation type="journal article" date="2021" name="PeerJ">
        <title>Extensive microbial diversity within the chicken gut microbiome revealed by metagenomics and culture.</title>
        <authorList>
            <person name="Gilroy R."/>
            <person name="Ravi A."/>
            <person name="Getino M."/>
            <person name="Pursley I."/>
            <person name="Horton D.L."/>
            <person name="Alikhan N.F."/>
            <person name="Baker D."/>
            <person name="Gharbi K."/>
            <person name="Hall N."/>
            <person name="Watson M."/>
            <person name="Adriaenssens E.M."/>
            <person name="Foster-Nyarko E."/>
            <person name="Jarju S."/>
            <person name="Secka A."/>
            <person name="Antonio M."/>
            <person name="Oren A."/>
            <person name="Chaudhuri R.R."/>
            <person name="La Ragione R."/>
            <person name="Hildebrand F."/>
            <person name="Pallen M.J."/>
        </authorList>
    </citation>
    <scope>NUCLEOTIDE SEQUENCE</scope>
    <source>
        <strain evidence="8">4376</strain>
    </source>
</reference>
<sequence>MVMGSCASLQGGAALATQLFPHAGSWGVTFLRLLFAGLLLVAFIPIRKVMGWNKEQWVPVTMFGLSLGLMNGFFYAAIARIPLGIAVTIEFLGPLLLSAALSRKLTDFLWVALACSGLVLLGVDSYRAADGSASLDPLGIVFALIAGAFWVGYILLSKRVGAAMPGTAGLTVALFVGAAALAPLGALHVGGILTSPALIGLAFATAFLASVLPYTLELAALRQLPPAIFGILLSLEPVFAALAGWLLLGQQLGLIPLVAIAFVVSASIGTTVSNRPRPLGSPKPIRQRLTRLRIPRQK</sequence>
<dbReference type="GO" id="GO:0016020">
    <property type="term" value="C:membrane"/>
    <property type="evidence" value="ECO:0007669"/>
    <property type="project" value="UniProtKB-SubCell"/>
</dbReference>
<evidence type="ECO:0000313" key="9">
    <source>
        <dbReference type="Proteomes" id="UP000824189"/>
    </source>
</evidence>
<feature type="transmembrane region" description="Helical" evidence="6">
    <location>
        <begin position="254"/>
        <end position="273"/>
    </location>
</feature>
<feature type="transmembrane region" description="Helical" evidence="6">
    <location>
        <begin position="26"/>
        <end position="45"/>
    </location>
</feature>
<proteinExistence type="inferred from homology"/>
<feature type="transmembrane region" description="Helical" evidence="6">
    <location>
        <begin position="197"/>
        <end position="216"/>
    </location>
</feature>
<evidence type="ECO:0000259" key="7">
    <source>
        <dbReference type="Pfam" id="PF00892"/>
    </source>
</evidence>
<comment type="subcellular location">
    <subcellularLocation>
        <location evidence="1">Membrane</location>
        <topology evidence="1">Multi-pass membrane protein</topology>
    </subcellularLocation>
</comment>
<keyword evidence="5 6" id="KW-0472">Membrane</keyword>
<feature type="domain" description="EamA" evidence="7">
    <location>
        <begin position="138"/>
        <end position="269"/>
    </location>
</feature>
<keyword evidence="4 6" id="KW-1133">Transmembrane helix</keyword>
<name>A0A9D1UPP8_9CORY</name>
<feature type="transmembrane region" description="Helical" evidence="6">
    <location>
        <begin position="138"/>
        <end position="156"/>
    </location>
</feature>
<evidence type="ECO:0000256" key="1">
    <source>
        <dbReference type="ARBA" id="ARBA00004141"/>
    </source>
</evidence>
<evidence type="ECO:0000256" key="6">
    <source>
        <dbReference type="SAM" id="Phobius"/>
    </source>
</evidence>
<feature type="transmembrane region" description="Helical" evidence="6">
    <location>
        <begin position="108"/>
        <end position="126"/>
    </location>
</feature>
<organism evidence="8 9">
    <name type="scientific">Candidatus Corynebacterium gallistercoris</name>
    <dbReference type="NCBI Taxonomy" id="2838530"/>
    <lineage>
        <taxon>Bacteria</taxon>
        <taxon>Bacillati</taxon>
        <taxon>Actinomycetota</taxon>
        <taxon>Actinomycetes</taxon>
        <taxon>Mycobacteriales</taxon>
        <taxon>Corynebacteriaceae</taxon>
        <taxon>Corynebacterium</taxon>
    </lineage>
</organism>
<evidence type="ECO:0000256" key="3">
    <source>
        <dbReference type="ARBA" id="ARBA00022692"/>
    </source>
</evidence>
<dbReference type="InterPro" id="IPR000620">
    <property type="entry name" value="EamA_dom"/>
</dbReference>
<dbReference type="PANTHER" id="PTHR32322">
    <property type="entry name" value="INNER MEMBRANE TRANSPORTER"/>
    <property type="match status" value="1"/>
</dbReference>
<evidence type="ECO:0000256" key="5">
    <source>
        <dbReference type="ARBA" id="ARBA00023136"/>
    </source>
</evidence>
<feature type="transmembrane region" description="Helical" evidence="6">
    <location>
        <begin position="228"/>
        <end position="248"/>
    </location>
</feature>
<dbReference type="InterPro" id="IPR050638">
    <property type="entry name" value="AA-Vitamin_Transporters"/>
</dbReference>
<gene>
    <name evidence="8" type="ORF">H9867_01055</name>
</gene>
<reference evidence="8" key="2">
    <citation type="submission" date="2021-04" db="EMBL/GenBank/DDBJ databases">
        <authorList>
            <person name="Gilroy R."/>
        </authorList>
    </citation>
    <scope>NUCLEOTIDE SEQUENCE</scope>
    <source>
        <strain evidence="8">4376</strain>
    </source>
</reference>
<feature type="transmembrane region" description="Helical" evidence="6">
    <location>
        <begin position="83"/>
        <end position="101"/>
    </location>
</feature>
<dbReference type="SUPFAM" id="SSF103481">
    <property type="entry name" value="Multidrug resistance efflux transporter EmrE"/>
    <property type="match status" value="2"/>
</dbReference>